<comment type="similarity">
    <text evidence="2">Belongs to the peptidase C26 family.</text>
</comment>
<feature type="active site" evidence="7">
    <location>
        <position position="244"/>
    </location>
</feature>
<dbReference type="GO" id="GO:0005773">
    <property type="term" value="C:vacuole"/>
    <property type="evidence" value="ECO:0007669"/>
    <property type="project" value="TreeGrafter"/>
</dbReference>
<dbReference type="SUPFAM" id="SSF52317">
    <property type="entry name" value="Class I glutamine amidotransferase-like"/>
    <property type="match status" value="1"/>
</dbReference>
<name>A0A6M2DZD9_XENCH</name>
<dbReference type="PROSITE" id="PS51275">
    <property type="entry name" value="PEPTIDASE_C26_GGH"/>
    <property type="match status" value="1"/>
</dbReference>
<reference evidence="9" key="1">
    <citation type="submission" date="2020-03" db="EMBL/GenBank/DDBJ databases">
        <title>Transcriptomic Profiling of the Digestive Tract of the Rat Flea, Xenopsylla cheopis, Following Blood Feeding and Infection with Yersinia pestis.</title>
        <authorList>
            <person name="Bland D.M."/>
            <person name="Martens C.A."/>
            <person name="Virtaneva K."/>
            <person name="Kanakabandi K."/>
            <person name="Long D."/>
            <person name="Rosenke R."/>
            <person name="Saturday G.A."/>
            <person name="Hoyt F.H."/>
            <person name="Bruno D.P."/>
            <person name="Ribeiro J.M.C."/>
            <person name="Hinnebusch J."/>
        </authorList>
    </citation>
    <scope>NUCLEOTIDE SEQUENCE</scope>
</reference>
<feature type="signal peptide" evidence="8">
    <location>
        <begin position="1"/>
        <end position="17"/>
    </location>
</feature>
<comment type="subcellular location">
    <subcellularLocation>
        <location evidence="1">Secreted</location>
        <location evidence="1">Extracellular space</location>
    </subcellularLocation>
</comment>
<dbReference type="AlphaFoldDB" id="A0A6M2DZD9"/>
<dbReference type="EC" id="3.4.19.9" evidence="7"/>
<evidence type="ECO:0000256" key="5">
    <source>
        <dbReference type="ARBA" id="ARBA00022801"/>
    </source>
</evidence>
<dbReference type="PANTHER" id="PTHR11315">
    <property type="entry name" value="PROTEASE FAMILY C26 GAMMA-GLUTAMYL HYDROLASE"/>
    <property type="match status" value="1"/>
</dbReference>
<evidence type="ECO:0000256" key="2">
    <source>
        <dbReference type="ARBA" id="ARBA00011083"/>
    </source>
</evidence>
<keyword evidence="4 8" id="KW-0732">Signal</keyword>
<dbReference type="GO" id="GO:0034722">
    <property type="term" value="F:gamma-glutamyl-peptidase activity"/>
    <property type="evidence" value="ECO:0007669"/>
    <property type="project" value="UniProtKB-UniRule"/>
</dbReference>
<proteinExistence type="inferred from homology"/>
<evidence type="ECO:0000256" key="4">
    <source>
        <dbReference type="ARBA" id="ARBA00022729"/>
    </source>
</evidence>
<keyword evidence="3" id="KW-0964">Secreted</keyword>
<accession>A0A6M2DZD9</accession>
<evidence type="ECO:0000313" key="9">
    <source>
        <dbReference type="EMBL" id="NOV51716.1"/>
    </source>
</evidence>
<evidence type="ECO:0000256" key="7">
    <source>
        <dbReference type="PROSITE-ProRule" id="PRU00607"/>
    </source>
</evidence>
<dbReference type="FunFam" id="3.40.50.880:FF:000024">
    <property type="entry name" value="Folate gamma-glutamyl hydrolase"/>
    <property type="match status" value="1"/>
</dbReference>
<evidence type="ECO:0000256" key="1">
    <source>
        <dbReference type="ARBA" id="ARBA00004239"/>
    </source>
</evidence>
<dbReference type="EMBL" id="GIIL01007990">
    <property type="protein sequence ID" value="NOV51716.1"/>
    <property type="molecule type" value="Transcribed_RNA"/>
</dbReference>
<dbReference type="GO" id="GO:0046900">
    <property type="term" value="P:tetrahydrofolylpolyglutamate metabolic process"/>
    <property type="evidence" value="ECO:0007669"/>
    <property type="project" value="TreeGrafter"/>
</dbReference>
<keyword evidence="5 7" id="KW-0378">Hydrolase</keyword>
<organism evidence="9">
    <name type="scientific">Xenopsylla cheopis</name>
    <name type="common">Oriental rat flea</name>
    <name type="synonym">Pulex cheopis</name>
    <dbReference type="NCBI Taxonomy" id="163159"/>
    <lineage>
        <taxon>Eukaryota</taxon>
        <taxon>Metazoa</taxon>
        <taxon>Ecdysozoa</taxon>
        <taxon>Arthropoda</taxon>
        <taxon>Hexapoda</taxon>
        <taxon>Insecta</taxon>
        <taxon>Pterygota</taxon>
        <taxon>Neoptera</taxon>
        <taxon>Endopterygota</taxon>
        <taxon>Siphonaptera</taxon>
        <taxon>Pulicidae</taxon>
        <taxon>Xenopsyllinae</taxon>
        <taxon>Xenopsylla</taxon>
    </lineage>
</organism>
<dbReference type="PROSITE" id="PS51273">
    <property type="entry name" value="GATASE_TYPE_1"/>
    <property type="match status" value="1"/>
</dbReference>
<evidence type="ECO:0000256" key="8">
    <source>
        <dbReference type="SAM" id="SignalP"/>
    </source>
</evidence>
<dbReference type="InterPro" id="IPR015527">
    <property type="entry name" value="Pept_C26_g-glut_hydrolase"/>
</dbReference>
<evidence type="ECO:0000256" key="6">
    <source>
        <dbReference type="PIRSR" id="PIRSR615527-1"/>
    </source>
</evidence>
<feature type="active site" description="Nucleophile" evidence="6 7">
    <location>
        <position position="134"/>
    </location>
</feature>
<comment type="catalytic activity">
    <reaction evidence="7">
        <text>(6S)-5,6,7,8-tetrahydrofolyl-(gamma-L-Glu)(n) + (n-1) H2O = (6S)-5,6,7,8-tetrahydrofolate + (n-1) L-glutamate</text>
        <dbReference type="Rhea" id="RHEA:56784"/>
        <dbReference type="Rhea" id="RHEA-COMP:14738"/>
        <dbReference type="ChEBI" id="CHEBI:15377"/>
        <dbReference type="ChEBI" id="CHEBI:29985"/>
        <dbReference type="ChEBI" id="CHEBI:57453"/>
        <dbReference type="ChEBI" id="CHEBI:141005"/>
        <dbReference type="EC" id="3.4.19.9"/>
    </reaction>
</comment>
<dbReference type="InterPro" id="IPR011697">
    <property type="entry name" value="Peptidase_C26"/>
</dbReference>
<dbReference type="GO" id="GO:0005576">
    <property type="term" value="C:extracellular region"/>
    <property type="evidence" value="ECO:0007669"/>
    <property type="project" value="UniProtKB-SubCell"/>
</dbReference>
<evidence type="ECO:0000256" key="3">
    <source>
        <dbReference type="ARBA" id="ARBA00022525"/>
    </source>
</evidence>
<dbReference type="Gene3D" id="3.40.50.880">
    <property type="match status" value="1"/>
</dbReference>
<dbReference type="InterPro" id="IPR029062">
    <property type="entry name" value="Class_I_gatase-like"/>
</dbReference>
<feature type="active site" description="Proton donor" evidence="6">
    <location>
        <position position="244"/>
    </location>
</feature>
<dbReference type="Pfam" id="PF07722">
    <property type="entry name" value="Peptidase_C26"/>
    <property type="match status" value="1"/>
</dbReference>
<sequence>MLLLYGCVIILGYGAFAARPVDDEVNETPVIGILTQEIAYSLNQQYPGQYKSYIAASYVKFVEGGGARVVPIWIDQDRDYYEDIMTNKVNGVLFPGGATWFNQSNGYADAGRHIFEIAKNMNDMGFYMPLWGTCLGFELLLYLDSNGENRAHCSSSGQALNLEFKPAYGHSKMFSRAPAHIIQSLENEPITANFHQYCVTEQNLTSFGIDQNWDVLSVNKDWNGLEFISSIESRKYPFYGIQFHPEKNIYEWISNRNISHSLHAVQAAQYFAEFFVNEARKSPYKYNDLELNLDLIYNYPTTYTGLKGSSFEECYMFADIPLKKTGAADVKSPKGSCQYEITDLDTKQQIKCNDAY</sequence>
<feature type="chain" id="PRO_5026868783" description="folate gamma-glutamyl hydrolase" evidence="8">
    <location>
        <begin position="18"/>
        <end position="356"/>
    </location>
</feature>
<protein>
    <recommendedName>
        <fullName evidence="7">folate gamma-glutamyl hydrolase</fullName>
        <ecNumber evidence="7">3.4.19.9</ecNumber>
    </recommendedName>
</protein>
<dbReference type="PANTHER" id="PTHR11315:SF0">
    <property type="entry name" value="FOLATE GAMMA-GLUTAMYL HYDROLASE"/>
    <property type="match status" value="1"/>
</dbReference>